<evidence type="ECO:0000256" key="1">
    <source>
        <dbReference type="SAM" id="SignalP"/>
    </source>
</evidence>
<sequence>MKSFVVALCGLLLGGPLVARAQSPQSGALRLPYRSPVSGDVVELSVDSVDYIKATALNEAVFKNFSGQVFASLGYAAAHYDGLNSLLRQAGFPQVDNGQFSYGGGGSVRFKRVVLGIEGVVYDSRRKQQNLQTELKSSNALNYLGYAFFNRKHTQSFTPTLGVTYASTDITLTELDPKSSTTAGSLLTGPAFARILHYRSTGLALGAHYEVYPFDAAVLKRCVVGLHLNYSPRIGKGHYYATDHKQGIAGPDLNPLLFSARAVFGFVF</sequence>
<reference evidence="2 3" key="1">
    <citation type="submission" date="2022-04" db="EMBL/GenBank/DDBJ databases">
        <title>Hymenobacter sp. isolated from the air.</title>
        <authorList>
            <person name="Won M."/>
            <person name="Lee C.-M."/>
            <person name="Woen H.-Y."/>
            <person name="Kwon S.-W."/>
        </authorList>
    </citation>
    <scope>NUCLEOTIDE SEQUENCE [LARGE SCALE GENOMIC DNA]</scope>
    <source>
        <strain evidence="3">5116 S-27</strain>
    </source>
</reference>
<dbReference type="RefSeq" id="WP_244724040.1">
    <property type="nucleotide sequence ID" value="NZ_CP095049.1"/>
</dbReference>
<name>A0ABY4FFC5_9BACT</name>
<evidence type="ECO:0008006" key="4">
    <source>
        <dbReference type="Google" id="ProtNLM"/>
    </source>
</evidence>
<proteinExistence type="predicted"/>
<feature type="chain" id="PRO_5045425233" description="Outer membrane protein beta-barrel domain-containing protein" evidence="1">
    <location>
        <begin position="22"/>
        <end position="268"/>
    </location>
</feature>
<keyword evidence="1" id="KW-0732">Signal</keyword>
<keyword evidence="3" id="KW-1185">Reference proteome</keyword>
<protein>
    <recommendedName>
        <fullName evidence="4">Outer membrane protein beta-barrel domain-containing protein</fullName>
    </recommendedName>
</protein>
<dbReference type="Proteomes" id="UP000831785">
    <property type="component" value="Chromosome"/>
</dbReference>
<evidence type="ECO:0000313" key="3">
    <source>
        <dbReference type="Proteomes" id="UP000831785"/>
    </source>
</evidence>
<evidence type="ECO:0000313" key="2">
    <source>
        <dbReference type="EMBL" id="UOQ55389.1"/>
    </source>
</evidence>
<organism evidence="2 3">
    <name type="scientific">Hymenobacter cellulosivorans</name>
    <dbReference type="NCBI Taxonomy" id="2932249"/>
    <lineage>
        <taxon>Bacteria</taxon>
        <taxon>Pseudomonadati</taxon>
        <taxon>Bacteroidota</taxon>
        <taxon>Cytophagia</taxon>
        <taxon>Cytophagales</taxon>
        <taxon>Hymenobacteraceae</taxon>
        <taxon>Hymenobacter</taxon>
    </lineage>
</organism>
<accession>A0ABY4FFC5</accession>
<gene>
    <name evidence="2" type="ORF">MUN80_11680</name>
</gene>
<feature type="signal peptide" evidence="1">
    <location>
        <begin position="1"/>
        <end position="21"/>
    </location>
</feature>
<dbReference type="EMBL" id="CP095049">
    <property type="protein sequence ID" value="UOQ55389.1"/>
    <property type="molecule type" value="Genomic_DNA"/>
</dbReference>